<name>A0A084AKM5_STACB</name>
<protein>
    <submittedName>
        <fullName evidence="2">Uncharacterized protein</fullName>
    </submittedName>
</protein>
<dbReference type="HOGENOM" id="CLU_052077_0_0_1"/>
<organism evidence="2 3">
    <name type="scientific">Stachybotrys chartarum (strain CBS 109288 / IBT 7711)</name>
    <name type="common">Toxic black mold</name>
    <name type="synonym">Stilbospora chartarum</name>
    <dbReference type="NCBI Taxonomy" id="1280523"/>
    <lineage>
        <taxon>Eukaryota</taxon>
        <taxon>Fungi</taxon>
        <taxon>Dikarya</taxon>
        <taxon>Ascomycota</taxon>
        <taxon>Pezizomycotina</taxon>
        <taxon>Sordariomycetes</taxon>
        <taxon>Hypocreomycetidae</taxon>
        <taxon>Hypocreales</taxon>
        <taxon>Stachybotryaceae</taxon>
        <taxon>Stachybotrys</taxon>
    </lineage>
</organism>
<dbReference type="InterPro" id="IPR031472">
    <property type="entry name" value="MAT1-1-2/MatA-2/Smr1"/>
</dbReference>
<feature type="compositionally biased region" description="Acidic residues" evidence="1">
    <location>
        <begin position="115"/>
        <end position="143"/>
    </location>
</feature>
<dbReference type="Pfam" id="PF17043">
    <property type="entry name" value="MAT1-1-2"/>
    <property type="match status" value="1"/>
</dbReference>
<dbReference type="AlphaFoldDB" id="A0A084AKM5"/>
<feature type="region of interest" description="Disordered" evidence="1">
    <location>
        <begin position="115"/>
        <end position="145"/>
    </location>
</feature>
<proteinExistence type="predicted"/>
<dbReference type="Proteomes" id="UP000028045">
    <property type="component" value="Unassembled WGS sequence"/>
</dbReference>
<dbReference type="EMBL" id="KL648682">
    <property type="protein sequence ID" value="KEY65854.1"/>
    <property type="molecule type" value="Genomic_DNA"/>
</dbReference>
<accession>A0A084AKM5</accession>
<evidence type="ECO:0000313" key="3">
    <source>
        <dbReference type="Proteomes" id="UP000028045"/>
    </source>
</evidence>
<gene>
    <name evidence="2" type="ORF">S7711_05860</name>
</gene>
<dbReference type="OrthoDB" id="5148912at2759"/>
<reference evidence="2 3" key="1">
    <citation type="journal article" date="2014" name="BMC Genomics">
        <title>Comparative genome sequencing reveals chemotype-specific gene clusters in the toxigenic black mold Stachybotrys.</title>
        <authorList>
            <person name="Semeiks J."/>
            <person name="Borek D."/>
            <person name="Otwinowski Z."/>
            <person name="Grishin N.V."/>
        </authorList>
    </citation>
    <scope>NUCLEOTIDE SEQUENCE [LARGE SCALE GENOMIC DNA]</scope>
    <source>
        <strain evidence="3">CBS 109288 / IBT 7711</strain>
    </source>
</reference>
<evidence type="ECO:0000256" key="1">
    <source>
        <dbReference type="SAM" id="MobiDB-lite"/>
    </source>
</evidence>
<sequence>MESIRNLDYLHEPALHGAIAVESIDDLRLKALKLCLEDKACHSEEAPDIDDVVKESLATIRIITSTKRDSNELLVDLSRMSNSMDHEPTQVVEDAIIDWYMSTFSFIPGNINCSEDEEYDDSENDESEVDDDSDTSSDNDEEINAPPNVMGLVAALLTSEPWMPPHHPVLRRATLISNVVVTVLFAAHLILHKQLPSAKGDSDSRPTDCQDALKHFLRFVWKLAPDTDCTKLPLFGAPPDEIKLQSSGRGLLINTPRQGWVDMPDWHPCRKVPGSAWNKFLRNHLQPMFCTASTSSEQQFLEFHLNSVALEILAPYETYYDALEVKFDERNTQRGLALDDDAENRQYAAIAAATGHEYPDENLDETNADVFHVFDHDYLGCPSMLRKPMIDQSGHLTFPFISTSMREINDEEEFEELDDDGFALHFKRGLVL</sequence>
<keyword evidence="3" id="KW-1185">Reference proteome</keyword>
<evidence type="ECO:0000313" key="2">
    <source>
        <dbReference type="EMBL" id="KEY65854.1"/>
    </source>
</evidence>